<protein>
    <submittedName>
        <fullName evidence="1">Uncharacterized protein</fullName>
    </submittedName>
</protein>
<organism evidence="1 2">
    <name type="scientific">Bombiscardovia coagulans</name>
    <dbReference type="NCBI Taxonomy" id="686666"/>
    <lineage>
        <taxon>Bacteria</taxon>
        <taxon>Bacillati</taxon>
        <taxon>Actinomycetota</taxon>
        <taxon>Actinomycetes</taxon>
        <taxon>Bifidobacteriales</taxon>
        <taxon>Bifidobacteriaceae</taxon>
        <taxon>Bombiscardovia</taxon>
    </lineage>
</organism>
<gene>
    <name evidence="1" type="ORF">BOCO_0348</name>
</gene>
<dbReference type="Proteomes" id="UP000216004">
    <property type="component" value="Unassembled WGS sequence"/>
</dbReference>
<comment type="caution">
    <text evidence="1">The sequence shown here is derived from an EMBL/GenBank/DDBJ whole genome shotgun (WGS) entry which is preliminary data.</text>
</comment>
<reference evidence="1 2" key="1">
    <citation type="journal article" date="2017" name="BMC Genomics">
        <title>Comparative genomic and phylogenomic analyses of the Bifidobacteriaceae family.</title>
        <authorList>
            <person name="Lugli G.A."/>
            <person name="Milani C."/>
            <person name="Turroni F."/>
            <person name="Duranti S."/>
            <person name="Mancabelli L."/>
            <person name="Mangifesta M."/>
            <person name="Ferrario C."/>
            <person name="Modesto M."/>
            <person name="Mattarelli P."/>
            <person name="Jiri K."/>
            <person name="van Sinderen D."/>
            <person name="Ventura M."/>
        </authorList>
    </citation>
    <scope>NUCLEOTIDE SEQUENCE [LARGE SCALE GENOMIC DNA]</scope>
    <source>
        <strain evidence="1 2">DSM 22924</strain>
    </source>
</reference>
<keyword evidence="2" id="KW-1185">Reference proteome</keyword>
<evidence type="ECO:0000313" key="2">
    <source>
        <dbReference type="Proteomes" id="UP000216004"/>
    </source>
</evidence>
<dbReference type="EMBL" id="MWWS01000004">
    <property type="protein sequence ID" value="OZG49831.1"/>
    <property type="molecule type" value="Genomic_DNA"/>
</dbReference>
<accession>A0A261ESJ9</accession>
<evidence type="ECO:0000313" key="1">
    <source>
        <dbReference type="EMBL" id="OZG49831.1"/>
    </source>
</evidence>
<sequence length="48" mass="5560">MTQSLVFFNDDDDKYILNRIVKEYGNATGRDLECKSHNEVPWLGVVDN</sequence>
<name>A0A261ESJ9_9BIFI</name>
<dbReference type="AlphaFoldDB" id="A0A261ESJ9"/>
<proteinExistence type="predicted"/>